<proteinExistence type="inferred from homology"/>
<name>A0ABP7YVH2_9ACTN</name>
<protein>
    <submittedName>
        <fullName evidence="10">Sugar ABC transporter permease</fullName>
    </submittedName>
</protein>
<evidence type="ECO:0000259" key="9">
    <source>
        <dbReference type="PROSITE" id="PS50928"/>
    </source>
</evidence>
<keyword evidence="11" id="KW-1185">Reference proteome</keyword>
<feature type="transmembrane region" description="Helical" evidence="7">
    <location>
        <begin position="103"/>
        <end position="123"/>
    </location>
</feature>
<evidence type="ECO:0000313" key="11">
    <source>
        <dbReference type="Proteomes" id="UP001500266"/>
    </source>
</evidence>
<keyword evidence="6 7" id="KW-0472">Membrane</keyword>
<dbReference type="CDD" id="cd06261">
    <property type="entry name" value="TM_PBP2"/>
    <property type="match status" value="1"/>
</dbReference>
<dbReference type="Proteomes" id="UP001500266">
    <property type="component" value="Unassembled WGS sequence"/>
</dbReference>
<dbReference type="InterPro" id="IPR035906">
    <property type="entry name" value="MetI-like_sf"/>
</dbReference>
<feature type="transmembrane region" description="Helical" evidence="7">
    <location>
        <begin position="225"/>
        <end position="246"/>
    </location>
</feature>
<dbReference type="Pfam" id="PF00528">
    <property type="entry name" value="BPD_transp_1"/>
    <property type="match status" value="1"/>
</dbReference>
<feature type="transmembrane region" description="Helical" evidence="7">
    <location>
        <begin position="29"/>
        <end position="50"/>
    </location>
</feature>
<keyword evidence="3" id="KW-1003">Cell membrane</keyword>
<dbReference type="PANTHER" id="PTHR43005:SF1">
    <property type="entry name" value="SPERMIDINE_PUTRESCINE TRANSPORT SYSTEM PERMEASE PROTEIN"/>
    <property type="match status" value="1"/>
</dbReference>
<dbReference type="PROSITE" id="PS50928">
    <property type="entry name" value="ABC_TM1"/>
    <property type="match status" value="1"/>
</dbReference>
<evidence type="ECO:0000256" key="2">
    <source>
        <dbReference type="ARBA" id="ARBA00022448"/>
    </source>
</evidence>
<comment type="subcellular location">
    <subcellularLocation>
        <location evidence="1 7">Cell membrane</location>
        <topology evidence="1 7">Multi-pass membrane protein</topology>
    </subcellularLocation>
</comment>
<accession>A0ABP7YVH2</accession>
<dbReference type="Gene3D" id="1.10.3720.10">
    <property type="entry name" value="MetI-like"/>
    <property type="match status" value="1"/>
</dbReference>
<evidence type="ECO:0000256" key="5">
    <source>
        <dbReference type="ARBA" id="ARBA00022989"/>
    </source>
</evidence>
<dbReference type="EMBL" id="BAABDO010000039">
    <property type="protein sequence ID" value="GAA4141955.1"/>
    <property type="molecule type" value="Genomic_DNA"/>
</dbReference>
<evidence type="ECO:0000256" key="7">
    <source>
        <dbReference type="RuleBase" id="RU363032"/>
    </source>
</evidence>
<feature type="domain" description="ABC transmembrane type-1" evidence="9">
    <location>
        <begin position="98"/>
        <end position="303"/>
    </location>
</feature>
<evidence type="ECO:0000256" key="4">
    <source>
        <dbReference type="ARBA" id="ARBA00022692"/>
    </source>
</evidence>
<feature type="transmembrane region" description="Helical" evidence="7">
    <location>
        <begin position="181"/>
        <end position="205"/>
    </location>
</feature>
<feature type="transmembrane region" description="Helical" evidence="7">
    <location>
        <begin position="285"/>
        <end position="304"/>
    </location>
</feature>
<evidence type="ECO:0000256" key="1">
    <source>
        <dbReference type="ARBA" id="ARBA00004651"/>
    </source>
</evidence>
<comment type="similarity">
    <text evidence="7">Belongs to the binding-protein-dependent transport system permease family.</text>
</comment>
<evidence type="ECO:0000256" key="3">
    <source>
        <dbReference type="ARBA" id="ARBA00022475"/>
    </source>
</evidence>
<keyword evidence="4 7" id="KW-0812">Transmembrane</keyword>
<gene>
    <name evidence="10" type="ORF">GCM10022416_30470</name>
</gene>
<comment type="caution">
    <text evidence="10">The sequence shown here is derived from an EMBL/GenBank/DDBJ whole genome shotgun (WGS) entry which is preliminary data.</text>
</comment>
<feature type="transmembrane region" description="Helical" evidence="7">
    <location>
        <begin position="135"/>
        <end position="155"/>
    </location>
</feature>
<dbReference type="PANTHER" id="PTHR43005">
    <property type="entry name" value="BLR7065 PROTEIN"/>
    <property type="match status" value="1"/>
</dbReference>
<evidence type="ECO:0000313" key="10">
    <source>
        <dbReference type="EMBL" id="GAA4141955.1"/>
    </source>
</evidence>
<dbReference type="SUPFAM" id="SSF161098">
    <property type="entry name" value="MetI-like"/>
    <property type="match status" value="1"/>
</dbReference>
<keyword evidence="2 7" id="KW-0813">Transport</keyword>
<organism evidence="10 11">
    <name type="scientific">Actinomadura keratinilytica</name>
    <dbReference type="NCBI Taxonomy" id="547461"/>
    <lineage>
        <taxon>Bacteria</taxon>
        <taxon>Bacillati</taxon>
        <taxon>Actinomycetota</taxon>
        <taxon>Actinomycetes</taxon>
        <taxon>Streptosporangiales</taxon>
        <taxon>Thermomonosporaceae</taxon>
        <taxon>Actinomadura</taxon>
    </lineage>
</organism>
<sequence>MTTTLDQTRTAAPAARRGRRRGRDGSRRLAALLLAPTLLVLALVVGYPVLAGFRESLFARGQGLDADGFVVQGDRFVGLDNYTAVFSGDRAEVFWNAFGNTTFFTVATVTLETLLGVGMALIMHRAFRGRGLVRASVLVPWAIPTAISGLLWRWIFQADGAFNAVIRHQVLWTADGWPSRLAVVIAEVWKTSPFIGLLVLAGLQLIPREVHEAARVDGATALQRFWWITLPLVRPALLVAVLFRMLDALRMFDLPAVLIGVNKRSVETLTMLSWFEASNLRYGSAAAYATILFGYIALIAYLFVKLLGADIIGEARQARRAARGKGKA</sequence>
<reference evidence="11" key="1">
    <citation type="journal article" date="2019" name="Int. J. Syst. Evol. Microbiol.">
        <title>The Global Catalogue of Microorganisms (GCM) 10K type strain sequencing project: providing services to taxonomists for standard genome sequencing and annotation.</title>
        <authorList>
            <consortium name="The Broad Institute Genomics Platform"/>
            <consortium name="The Broad Institute Genome Sequencing Center for Infectious Disease"/>
            <person name="Wu L."/>
            <person name="Ma J."/>
        </authorList>
    </citation>
    <scope>NUCLEOTIDE SEQUENCE [LARGE SCALE GENOMIC DNA]</scope>
    <source>
        <strain evidence="11">JCM 17316</strain>
    </source>
</reference>
<dbReference type="RefSeq" id="WP_345021848.1">
    <property type="nucleotide sequence ID" value="NZ_BAABDO010000039.1"/>
</dbReference>
<evidence type="ECO:0000256" key="8">
    <source>
        <dbReference type="SAM" id="MobiDB-lite"/>
    </source>
</evidence>
<feature type="region of interest" description="Disordered" evidence="8">
    <location>
        <begin position="1"/>
        <end position="23"/>
    </location>
</feature>
<evidence type="ECO:0000256" key="6">
    <source>
        <dbReference type="ARBA" id="ARBA00023136"/>
    </source>
</evidence>
<keyword evidence="5 7" id="KW-1133">Transmembrane helix</keyword>
<dbReference type="InterPro" id="IPR000515">
    <property type="entry name" value="MetI-like"/>
</dbReference>